<protein>
    <submittedName>
        <fullName evidence="1">Uncharacterized protein</fullName>
    </submittedName>
</protein>
<reference evidence="1 2" key="1">
    <citation type="submission" date="2017-07" db="EMBL/GenBank/DDBJ databases">
        <title>Leptospira spp. isolated from tropical soils.</title>
        <authorList>
            <person name="Thibeaux R."/>
            <person name="Iraola G."/>
            <person name="Ferres I."/>
            <person name="Bierque E."/>
            <person name="Girault D."/>
            <person name="Soupe-Gilbert M.-E."/>
            <person name="Picardeau M."/>
            <person name="Goarant C."/>
        </authorList>
    </citation>
    <scope>NUCLEOTIDE SEQUENCE [LARGE SCALE GENOMIC DNA]</scope>
    <source>
        <strain evidence="1 2">JW2-C-B1</strain>
    </source>
</reference>
<sequence>MVPFEILRPTYNASDNTIDEELSEHLTVFAESWKPKTRIRTSDHGIEYTSLHADILPDQDIRPTDLIKWPQGLTREDFAFRGKYLSILYFYPAPDANQNVHHIEVEA</sequence>
<dbReference type="RefSeq" id="WP_100739045.1">
    <property type="nucleotide sequence ID" value="NZ_NPDP01000033.1"/>
</dbReference>
<name>A0ABX4N860_9LEPT</name>
<gene>
    <name evidence="1" type="ORF">CH378_16235</name>
</gene>
<dbReference type="EMBL" id="NPDP01000033">
    <property type="protein sequence ID" value="PJZ28748.1"/>
    <property type="molecule type" value="Genomic_DNA"/>
</dbReference>
<dbReference type="Proteomes" id="UP000231919">
    <property type="component" value="Unassembled WGS sequence"/>
</dbReference>
<comment type="caution">
    <text evidence="1">The sequence shown here is derived from an EMBL/GenBank/DDBJ whole genome shotgun (WGS) entry which is preliminary data.</text>
</comment>
<accession>A0ABX4N860</accession>
<keyword evidence="2" id="KW-1185">Reference proteome</keyword>
<evidence type="ECO:0000313" key="2">
    <source>
        <dbReference type="Proteomes" id="UP000231919"/>
    </source>
</evidence>
<proteinExistence type="predicted"/>
<evidence type="ECO:0000313" key="1">
    <source>
        <dbReference type="EMBL" id="PJZ28748.1"/>
    </source>
</evidence>
<organism evidence="1 2">
    <name type="scientific">Leptospira kmetyi</name>
    <dbReference type="NCBI Taxonomy" id="408139"/>
    <lineage>
        <taxon>Bacteria</taxon>
        <taxon>Pseudomonadati</taxon>
        <taxon>Spirochaetota</taxon>
        <taxon>Spirochaetia</taxon>
        <taxon>Leptospirales</taxon>
        <taxon>Leptospiraceae</taxon>
        <taxon>Leptospira</taxon>
    </lineage>
</organism>